<dbReference type="EMBL" id="MFGJ01000006">
    <property type="protein sequence ID" value="OGF32392.1"/>
    <property type="molecule type" value="Genomic_DNA"/>
</dbReference>
<dbReference type="SUPFAM" id="SSF53448">
    <property type="entry name" value="Nucleotide-diphospho-sugar transferases"/>
    <property type="match status" value="1"/>
</dbReference>
<dbReference type="PANTHER" id="PTHR43685">
    <property type="entry name" value="GLYCOSYLTRANSFERASE"/>
    <property type="match status" value="1"/>
</dbReference>
<evidence type="ECO:0000313" key="2">
    <source>
        <dbReference type="EMBL" id="OGF32392.1"/>
    </source>
</evidence>
<dbReference type="STRING" id="1798002.A2478_03675"/>
<proteinExistence type="predicted"/>
<name>A0A1F5T0E7_9BACT</name>
<comment type="caution">
    <text evidence="2">The sequence shown here is derived from an EMBL/GenBank/DDBJ whole genome shotgun (WGS) entry which is preliminary data.</text>
</comment>
<gene>
    <name evidence="2" type="ORF">A2478_03675</name>
</gene>
<feature type="domain" description="Glycosyltransferase 2-like" evidence="1">
    <location>
        <begin position="6"/>
        <end position="135"/>
    </location>
</feature>
<organism evidence="2 3">
    <name type="scientific">Candidatus Falkowbacteria bacterium RIFOXYC2_FULL_36_12</name>
    <dbReference type="NCBI Taxonomy" id="1798002"/>
    <lineage>
        <taxon>Bacteria</taxon>
        <taxon>Candidatus Falkowiibacteriota</taxon>
    </lineage>
</organism>
<protein>
    <recommendedName>
        <fullName evidence="1">Glycosyltransferase 2-like domain-containing protein</fullName>
    </recommendedName>
</protein>
<sequence>MMPEISVIIPTYNRLETLKKCLLALKNNKFNQPFEVIIIDDGSNDNTFSEIKQFLQQNNLSNFEIYNQKNGGPSKARNHGINLAKAEIILIIGDDSIADPQLLAEHHNWNKFKYSQKNIAILGHDEWDPEIEITPFMRWIDDTGMQFSYHRFDNEHSPTWGDLWTCNISLKKSFLQKYGLFDEDFPYAAWEDVELGWRLSKFNFAIKYHKGAKVVHHHPTVFNNVKQRMFYHGFSQKILAGKLGDEYYNKLWQEPYKSSLRILDKILTYSGLLFLLDKTANWLQYKKVINSIFYPVLYHYKLKGFEHYDKTKNINT</sequence>
<dbReference type="Gene3D" id="3.90.550.10">
    <property type="entry name" value="Spore Coat Polysaccharide Biosynthesis Protein SpsA, Chain A"/>
    <property type="match status" value="1"/>
</dbReference>
<evidence type="ECO:0000259" key="1">
    <source>
        <dbReference type="Pfam" id="PF00535"/>
    </source>
</evidence>
<evidence type="ECO:0000313" key="3">
    <source>
        <dbReference type="Proteomes" id="UP000179001"/>
    </source>
</evidence>
<accession>A0A1F5T0E7</accession>
<reference evidence="2 3" key="1">
    <citation type="journal article" date="2016" name="Nat. Commun.">
        <title>Thousands of microbial genomes shed light on interconnected biogeochemical processes in an aquifer system.</title>
        <authorList>
            <person name="Anantharaman K."/>
            <person name="Brown C.T."/>
            <person name="Hug L.A."/>
            <person name="Sharon I."/>
            <person name="Castelle C.J."/>
            <person name="Probst A.J."/>
            <person name="Thomas B.C."/>
            <person name="Singh A."/>
            <person name="Wilkins M.J."/>
            <person name="Karaoz U."/>
            <person name="Brodie E.L."/>
            <person name="Williams K.H."/>
            <person name="Hubbard S.S."/>
            <person name="Banfield J.F."/>
        </authorList>
    </citation>
    <scope>NUCLEOTIDE SEQUENCE [LARGE SCALE GENOMIC DNA]</scope>
</reference>
<dbReference type="InterPro" id="IPR050834">
    <property type="entry name" value="Glycosyltransf_2"/>
</dbReference>
<dbReference type="AlphaFoldDB" id="A0A1F5T0E7"/>
<dbReference type="Proteomes" id="UP000179001">
    <property type="component" value="Unassembled WGS sequence"/>
</dbReference>
<dbReference type="InterPro" id="IPR001173">
    <property type="entry name" value="Glyco_trans_2-like"/>
</dbReference>
<dbReference type="Pfam" id="PF00535">
    <property type="entry name" value="Glycos_transf_2"/>
    <property type="match status" value="1"/>
</dbReference>
<dbReference type="InterPro" id="IPR029044">
    <property type="entry name" value="Nucleotide-diphossugar_trans"/>
</dbReference>
<dbReference type="PANTHER" id="PTHR43685:SF3">
    <property type="entry name" value="SLR2126 PROTEIN"/>
    <property type="match status" value="1"/>
</dbReference>